<feature type="active site" description="For RuvC-like nuclease domain" evidence="12">
    <location>
        <position position="8"/>
    </location>
</feature>
<evidence type="ECO:0000256" key="11">
    <source>
        <dbReference type="ARBA" id="ARBA00046380"/>
    </source>
</evidence>
<dbReference type="InterPro" id="IPR032239">
    <property type="entry name" value="Cas9-BH"/>
</dbReference>
<dbReference type="InterPro" id="IPR041383">
    <property type="entry name" value="RuvC_III"/>
</dbReference>
<dbReference type="EMBL" id="QLMA01000001">
    <property type="protein sequence ID" value="RAJ88256.1"/>
    <property type="molecule type" value="Genomic_DNA"/>
</dbReference>
<organism evidence="14 15">
    <name type="scientific">Chitinophaga dinghuensis</name>
    <dbReference type="NCBI Taxonomy" id="1539050"/>
    <lineage>
        <taxon>Bacteria</taxon>
        <taxon>Pseudomonadati</taxon>
        <taxon>Bacteroidota</taxon>
        <taxon>Chitinophagia</taxon>
        <taxon>Chitinophagales</taxon>
        <taxon>Chitinophagaceae</taxon>
        <taxon>Chitinophaga</taxon>
    </lineage>
</organism>
<dbReference type="Proteomes" id="UP000249819">
    <property type="component" value="Unassembled WGS sequence"/>
</dbReference>
<dbReference type="EC" id="3.1.-.-" evidence="12"/>
<keyword evidence="10" id="KW-0464">Manganese</keyword>
<keyword evidence="6 12" id="KW-0460">Magnesium</keyword>
<dbReference type="NCBIfam" id="TIGR01865">
    <property type="entry name" value="cas_Csn1"/>
    <property type="match status" value="1"/>
</dbReference>
<dbReference type="OrthoDB" id="9777169at2"/>
<evidence type="ECO:0000313" key="14">
    <source>
        <dbReference type="EMBL" id="RAJ88256.1"/>
    </source>
</evidence>
<feature type="binding site" evidence="12">
    <location>
        <position position="8"/>
    </location>
    <ligand>
        <name>Mg(2+)</name>
        <dbReference type="ChEBI" id="CHEBI:18420"/>
        <label>2</label>
    </ligand>
</feature>
<keyword evidence="8 12" id="KW-0051">Antiviral defense</keyword>
<reference evidence="14 15" key="1">
    <citation type="submission" date="2018-06" db="EMBL/GenBank/DDBJ databases">
        <title>Genomic Encyclopedia of Archaeal and Bacterial Type Strains, Phase II (KMG-II): from individual species to whole genera.</title>
        <authorList>
            <person name="Goeker M."/>
        </authorList>
    </citation>
    <scope>NUCLEOTIDE SEQUENCE [LARGE SCALE GENOMIC DNA]</scope>
    <source>
        <strain evidence="14 15">DSM 29821</strain>
    </source>
</reference>
<dbReference type="GO" id="GO:0003677">
    <property type="term" value="F:DNA binding"/>
    <property type="evidence" value="ECO:0007669"/>
    <property type="project" value="UniProtKB-UniRule"/>
</dbReference>
<evidence type="ECO:0000256" key="8">
    <source>
        <dbReference type="ARBA" id="ARBA00023118"/>
    </source>
</evidence>
<keyword evidence="3 12" id="KW-0479">Metal-binding</keyword>
<keyword evidence="2 12" id="KW-0540">Nuclease</keyword>
<accession>A0A327WFW3</accession>
<feature type="binding site" evidence="12">
    <location>
        <position position="743"/>
    </location>
    <ligand>
        <name>Mg(2+)</name>
        <dbReference type="ChEBI" id="CHEBI:18420"/>
        <label>2</label>
    </ligand>
</feature>
<feature type="binding site" evidence="12">
    <location>
        <position position="739"/>
    </location>
    <ligand>
        <name>Mg(2+)</name>
        <dbReference type="ChEBI" id="CHEBI:18420"/>
        <label>1</label>
    </ligand>
</feature>
<evidence type="ECO:0000256" key="3">
    <source>
        <dbReference type="ARBA" id="ARBA00022723"/>
    </source>
</evidence>
<dbReference type="InterPro" id="IPR003615">
    <property type="entry name" value="HNH_nuc"/>
</dbReference>
<dbReference type="GO" id="GO:0043571">
    <property type="term" value="P:maintenance of CRISPR repeat elements"/>
    <property type="evidence" value="ECO:0007669"/>
    <property type="project" value="UniProtKB-UniRule"/>
</dbReference>
<comment type="caution">
    <text evidence="14">The sequence shown here is derived from an EMBL/GenBank/DDBJ whole genome shotgun (WGS) entry which is preliminary data.</text>
</comment>
<feature type="binding site" evidence="12">
    <location>
        <position position="743"/>
    </location>
    <ligand>
        <name>Mg(2+)</name>
        <dbReference type="ChEBI" id="CHEBI:18420"/>
        <label>1</label>
    </ligand>
</feature>
<keyword evidence="5 12" id="KW-0378">Hydrolase</keyword>
<feature type="domain" description="HNH Cas9-type" evidence="13">
    <location>
        <begin position="780"/>
        <end position="952"/>
    </location>
</feature>
<dbReference type="GO" id="GO:0051607">
    <property type="term" value="P:defense response to virus"/>
    <property type="evidence" value="ECO:0007669"/>
    <property type="project" value="UniProtKB-UniRule"/>
</dbReference>
<evidence type="ECO:0000256" key="7">
    <source>
        <dbReference type="ARBA" id="ARBA00022884"/>
    </source>
</evidence>
<feature type="binding site" evidence="12">
    <location>
        <position position="8"/>
    </location>
    <ligand>
        <name>Mg(2+)</name>
        <dbReference type="ChEBI" id="CHEBI:18420"/>
        <label>1</label>
    </ligand>
</feature>
<dbReference type="Pfam" id="PF13395">
    <property type="entry name" value="HNH_4"/>
    <property type="match status" value="1"/>
</dbReference>
<dbReference type="HAMAP" id="MF_01480">
    <property type="entry name" value="Cas9"/>
    <property type="match status" value="1"/>
</dbReference>
<evidence type="ECO:0000313" key="15">
    <source>
        <dbReference type="Proteomes" id="UP000249819"/>
    </source>
</evidence>
<dbReference type="Pfam" id="PF16593">
    <property type="entry name" value="Cas9-BH"/>
    <property type="match status" value="1"/>
</dbReference>
<keyword evidence="9 12" id="KW-0238">DNA-binding</keyword>
<evidence type="ECO:0000256" key="5">
    <source>
        <dbReference type="ARBA" id="ARBA00022801"/>
    </source>
</evidence>
<protein>
    <recommendedName>
        <fullName evidence="12">CRISPR-associated endonuclease Cas9</fullName>
        <ecNumber evidence="12">3.1.-.-</ecNumber>
    </recommendedName>
</protein>
<dbReference type="GO" id="GO:0016787">
    <property type="term" value="F:hydrolase activity"/>
    <property type="evidence" value="ECO:0007669"/>
    <property type="project" value="UniProtKB-KW"/>
</dbReference>
<dbReference type="InterPro" id="IPR033114">
    <property type="entry name" value="HNH_CAS9"/>
</dbReference>
<evidence type="ECO:0000256" key="4">
    <source>
        <dbReference type="ARBA" id="ARBA00022759"/>
    </source>
</evidence>
<dbReference type="InterPro" id="IPR036397">
    <property type="entry name" value="RNaseH_sf"/>
</dbReference>
<comment type="domain">
    <text evidence="12">Has 2 endonuclease domains. The discontinuous RuvC-like domain cleaves the target DNA noncomplementary to crRNA while the HNH nuclease domain cleaves the target DNA complementary to crRNA.</text>
</comment>
<evidence type="ECO:0000256" key="12">
    <source>
        <dbReference type="HAMAP-Rule" id="MF_01480"/>
    </source>
</evidence>
<evidence type="ECO:0000256" key="6">
    <source>
        <dbReference type="ARBA" id="ARBA00022842"/>
    </source>
</evidence>
<comment type="subunit">
    <text evidence="11 12">Monomer. Binds crRNA and tracrRNA.</text>
</comment>
<evidence type="ECO:0000259" key="13">
    <source>
        <dbReference type="PROSITE" id="PS51749"/>
    </source>
</evidence>
<dbReference type="Gene3D" id="3.30.420.10">
    <property type="entry name" value="Ribonuclease H-like superfamily/Ribonuclease H"/>
    <property type="match status" value="2"/>
</dbReference>
<comment type="similarity">
    <text evidence="12">Belongs to the CRISPR-associated Cas9 family.</text>
</comment>
<gene>
    <name evidence="12" type="primary">cas9</name>
    <name evidence="14" type="ORF">CLV59_1011025</name>
</gene>
<dbReference type="GO" id="GO:0003723">
    <property type="term" value="F:RNA binding"/>
    <property type="evidence" value="ECO:0007669"/>
    <property type="project" value="UniProtKB-UniRule"/>
</dbReference>
<dbReference type="GO" id="GO:0046872">
    <property type="term" value="F:metal ion binding"/>
    <property type="evidence" value="ECO:0007669"/>
    <property type="project" value="UniProtKB-UniRule"/>
</dbReference>
<name>A0A327WFW3_9BACT</name>
<proteinExistence type="inferred from homology"/>
<dbReference type="RefSeq" id="WP_111590897.1">
    <property type="nucleotide sequence ID" value="NZ_QLMA01000001.1"/>
</dbReference>
<evidence type="ECO:0000256" key="9">
    <source>
        <dbReference type="ARBA" id="ARBA00023125"/>
    </source>
</evidence>
<keyword evidence="15" id="KW-1185">Reference proteome</keyword>
<keyword evidence="7 12" id="KW-0694">RNA-binding</keyword>
<dbReference type="PROSITE" id="PS51749">
    <property type="entry name" value="HNH_CAS9"/>
    <property type="match status" value="1"/>
</dbReference>
<feature type="binding site" evidence="12">
    <location>
        <position position="1056"/>
    </location>
    <ligand>
        <name>Mg(2+)</name>
        <dbReference type="ChEBI" id="CHEBI:18420"/>
        <label>2</label>
    </ligand>
</feature>
<comment type="cofactor">
    <cofactor evidence="1 12">
        <name>Mg(2+)</name>
        <dbReference type="ChEBI" id="CHEBI:18420"/>
    </cofactor>
</comment>
<evidence type="ECO:0000256" key="2">
    <source>
        <dbReference type="ARBA" id="ARBA00022722"/>
    </source>
</evidence>
<dbReference type="GO" id="GO:0004519">
    <property type="term" value="F:endonuclease activity"/>
    <property type="evidence" value="ECO:0007669"/>
    <property type="project" value="UniProtKB-UniRule"/>
</dbReference>
<dbReference type="Pfam" id="PF18541">
    <property type="entry name" value="RuvC_III"/>
    <property type="match status" value="1"/>
</dbReference>
<evidence type="ECO:0000256" key="1">
    <source>
        <dbReference type="ARBA" id="ARBA00001946"/>
    </source>
</evidence>
<comment type="function">
    <text evidence="12">CRISPR (clustered regularly interspaced short palindromic repeat) is an adaptive immune system that provides protection against mobile genetic elements (viruses, transposable elements and conjugative plasmids). CRISPR clusters contain spacers, sequences complementary to antecedent mobile elements, and target invading nucleic acids. CRISPR clusters are transcribed and processed into CRISPR RNA (crRNA). In type II CRISPR systems correct processing of pre-crRNA requires a trans-encoded small RNA (tracrRNA), endogenous ribonuclease 3 (rnc) and this protein. The tracrRNA serves as a guide for ribonuclease 3-aided processing of pre-crRNA. Subsequently Cas9/crRNA/tracrRNA endonucleolytically cleaves linear or circular dsDNA target complementary to the spacer; Cas9 is inactive in the absence of the 2 guide RNAs (gRNA). Cas9 recognizes the protospacer adjacent motif (PAM) in the CRISPR repeat sequences to help distinguish self versus nonself, as targets within the bacterial CRISPR locus do not have PAMs. PAM recognition is also required for catalytic activity.</text>
</comment>
<sequence>MKNILGLDLGPNSIGWALLHLDCNSRYGNIVDCGVRIIPMSQDILGDYNKGIKVSQTAERTKYRSMRRLRERYLLRRERLHRVLYLLKFLPSHYADEIDFQKRLGKFKEGREPKIAYDKNGFIFMSSFLEMMEDFRIHQPALLINEKGEPKSIPYDWTLYYLRKKALTAPIRKEELAWLLLNFNQKRGYYQLGGDEEESSLEKNTALYTLKVVDVIAEESKKGGDQWYSLTLENGWVYRRSSKLPLFDLKGKIRDFIVTTDLNADGSVKKDKKGGDKRSLRIPEDKDWILLKKQTEQEIGKFGSTVGAYIYENLLKDPYQRINGKLVGTIEREFYKSELKQILEKQMEFHTELQSEEMYSTCIRELYKQNDGHHLNLSRKDFVHFFVDDIIFYQRQVKSQRSMVSNCPLEFRYYKDKDGVVQKVYLKAIPKSNPYYQEFRLWQWIHNLFIYRKEDDVDVTATFLNDFKELENLFIFLNGRAEIEQRHLLGFLLGPKGFKGKLLNKEVDKYRWNYGEKSFPCNETRTLICKRLEKINNVPADFLTKEIEMHLWHINYSVSDRIDREKAFTRFATNNNLDVNEVVNAFKVVPPLKSDFGAFSEKAIKKLLPLMRVGSYWNWEAMDVRTRERIGKIITGEYDERIGDRLRKQAIHLKKETDFQRVPVWLAQYIIYGFHSESQMADKWTSIQDLESYLKCFKQHSLRNPIVEQVVLEALRLVKDIWKEHGKGANNFFDEIHIELSREMKSPAEERKSMSLKALQNENTNLRIKALLSELANDQNVENVRAYSPSQQEILKIYEEGVLNTESEIGEDILKISKMAQPSPADLRKYKLWLEQKYRSPYTGAIIPLNKLFTTEYEIEHIIPQSRYFDDGFSNKVICEAAVNKLKDNQLGMEFIKNHHGEIVQLGFGKTIQILAVEQYEKLVKENYVNNSSKRNKLLLEEIPEKMIERQLNDTRYISSYISGLLSNIVRQDTDDNGFNSKNLIQTNGRITGILRQDWGLNDVWNSLILPRFERMNKITNSSQYVAWSETHQKNLPTVPLTLKNFSKKRIDHRHHALDAIVTACVTRDHINLLNNLHAKSPIRHDLNRKLRHHKSIVLNHHKTGEKIERQIPVDFRKPWEDFTLDVKSSLENIIVSFKLNLRVINKTINNYYVWEVKDGVKQKVRIRQSGENWAIRKPLHKETVYGIVNLPHVKVKIGQITTASRKNIDVTFDLSVIENSITDTGIQRILKNYLEFKNGDPEIAFSPEGLEELNQNLRKFNEGKFHHPIYKVRKYEKGYRFVLGEVGYKSTKYVEAERGTNLFCAIYCNTAGARSYETIPLNIIIERQKQGLPSVPQENSKGEKLLFHLSPNDLVYIPDEEELSSHSVPKFEINNKKHIGRIYKVVNFSDNQIFFIKHEVATSILHKQEFSTSNKMERSIDGIMIKEHCIKLNISRIGKLISDK</sequence>
<dbReference type="InterPro" id="IPR028629">
    <property type="entry name" value="Cas9"/>
</dbReference>
<keyword evidence="4 12" id="KW-0255">Endonuclease</keyword>
<evidence type="ECO:0000256" key="10">
    <source>
        <dbReference type="ARBA" id="ARBA00023211"/>
    </source>
</evidence>
<feature type="active site" description="Proton acceptor for HNH nuclease domain" evidence="12">
    <location>
        <position position="861"/>
    </location>
</feature>